<dbReference type="SUPFAM" id="SSF56112">
    <property type="entry name" value="Protein kinase-like (PK-like)"/>
    <property type="match status" value="1"/>
</dbReference>
<dbReference type="PANTHER" id="PTHR21310:SF15">
    <property type="entry name" value="AMINOGLYCOSIDE PHOSPHOTRANSFERASE DOMAIN-CONTAINING PROTEIN"/>
    <property type="match status" value="1"/>
</dbReference>
<organism evidence="3 4">
    <name type="scientific">Pterulicium gracile</name>
    <dbReference type="NCBI Taxonomy" id="1884261"/>
    <lineage>
        <taxon>Eukaryota</taxon>
        <taxon>Fungi</taxon>
        <taxon>Dikarya</taxon>
        <taxon>Basidiomycota</taxon>
        <taxon>Agaricomycotina</taxon>
        <taxon>Agaricomycetes</taxon>
        <taxon>Agaricomycetidae</taxon>
        <taxon>Agaricales</taxon>
        <taxon>Pleurotineae</taxon>
        <taxon>Pterulaceae</taxon>
        <taxon>Pterulicium</taxon>
    </lineage>
</organism>
<dbReference type="EMBL" id="ML178911">
    <property type="protein sequence ID" value="TFK95187.1"/>
    <property type="molecule type" value="Genomic_DNA"/>
</dbReference>
<sequence length="294" mass="33460">MAFSWLNTLVSVVRCQVIDYLRKRGRNRYGTMKGKASRLTSGLVLKTGQHDAVSAELEALSFVAAHTSIPVPRVRYHWQDKGDASVIMQFMEGEMLQRVWADLSPAQRRHVMQTLSGFVDQLRLLSQPPPPSSLSHLPREGWIGSTLGHSFHDASMTQEVAAFGPFASERQFYNWRVSRFDLLTWNADTAAKLADIRQRMRDDHPIVLTHGDINRRNVLVCVHGPEQEDVEVTALLDWEQAGWRPIYWESRKWIFGNPKPREWADFALHGIGMGNNDDIQLDTELQAISGHIPP</sequence>
<evidence type="ECO:0000313" key="3">
    <source>
        <dbReference type="EMBL" id="TFK95187.1"/>
    </source>
</evidence>
<dbReference type="InterPro" id="IPR002575">
    <property type="entry name" value="Aminoglycoside_PTrfase"/>
</dbReference>
<dbReference type="STRING" id="1884261.A0A5C3Q230"/>
<evidence type="ECO:0000313" key="4">
    <source>
        <dbReference type="Proteomes" id="UP000305067"/>
    </source>
</evidence>
<dbReference type="InterPro" id="IPR051678">
    <property type="entry name" value="AGP_Transferase"/>
</dbReference>
<name>A0A5C3Q230_9AGAR</name>
<dbReference type="Proteomes" id="UP000305067">
    <property type="component" value="Unassembled WGS sequence"/>
</dbReference>
<feature type="domain" description="Aminoglycoside phosphotransferase" evidence="2">
    <location>
        <begin position="49"/>
        <end position="248"/>
    </location>
</feature>
<feature type="chain" id="PRO_5023027208" evidence="1">
    <location>
        <begin position="16"/>
        <end position="294"/>
    </location>
</feature>
<dbReference type="PANTHER" id="PTHR21310">
    <property type="entry name" value="AMINOGLYCOSIDE PHOSPHOTRANSFERASE-RELATED-RELATED"/>
    <property type="match status" value="1"/>
</dbReference>
<keyword evidence="3" id="KW-0418">Kinase</keyword>
<evidence type="ECO:0000259" key="2">
    <source>
        <dbReference type="Pfam" id="PF01636"/>
    </source>
</evidence>
<gene>
    <name evidence="3" type="ORF">BDV98DRAFT_645996</name>
</gene>
<protein>
    <submittedName>
        <fullName evidence="3">Kinase-like domain-containing protein</fullName>
    </submittedName>
</protein>
<reference evidence="3 4" key="1">
    <citation type="journal article" date="2019" name="Nat. Ecol. Evol.">
        <title>Megaphylogeny resolves global patterns of mushroom evolution.</title>
        <authorList>
            <person name="Varga T."/>
            <person name="Krizsan K."/>
            <person name="Foldi C."/>
            <person name="Dima B."/>
            <person name="Sanchez-Garcia M."/>
            <person name="Sanchez-Ramirez S."/>
            <person name="Szollosi G.J."/>
            <person name="Szarkandi J.G."/>
            <person name="Papp V."/>
            <person name="Albert L."/>
            <person name="Andreopoulos W."/>
            <person name="Angelini C."/>
            <person name="Antonin V."/>
            <person name="Barry K.W."/>
            <person name="Bougher N.L."/>
            <person name="Buchanan P."/>
            <person name="Buyck B."/>
            <person name="Bense V."/>
            <person name="Catcheside P."/>
            <person name="Chovatia M."/>
            <person name="Cooper J."/>
            <person name="Damon W."/>
            <person name="Desjardin D."/>
            <person name="Finy P."/>
            <person name="Geml J."/>
            <person name="Haridas S."/>
            <person name="Hughes K."/>
            <person name="Justo A."/>
            <person name="Karasinski D."/>
            <person name="Kautmanova I."/>
            <person name="Kiss B."/>
            <person name="Kocsube S."/>
            <person name="Kotiranta H."/>
            <person name="LaButti K.M."/>
            <person name="Lechner B.E."/>
            <person name="Liimatainen K."/>
            <person name="Lipzen A."/>
            <person name="Lukacs Z."/>
            <person name="Mihaltcheva S."/>
            <person name="Morgado L.N."/>
            <person name="Niskanen T."/>
            <person name="Noordeloos M.E."/>
            <person name="Ohm R.A."/>
            <person name="Ortiz-Santana B."/>
            <person name="Ovrebo C."/>
            <person name="Racz N."/>
            <person name="Riley R."/>
            <person name="Savchenko A."/>
            <person name="Shiryaev A."/>
            <person name="Soop K."/>
            <person name="Spirin V."/>
            <person name="Szebenyi C."/>
            <person name="Tomsovsky M."/>
            <person name="Tulloss R.E."/>
            <person name="Uehling J."/>
            <person name="Grigoriev I.V."/>
            <person name="Vagvolgyi C."/>
            <person name="Papp T."/>
            <person name="Martin F.M."/>
            <person name="Miettinen O."/>
            <person name="Hibbett D.S."/>
            <person name="Nagy L.G."/>
        </authorList>
    </citation>
    <scope>NUCLEOTIDE SEQUENCE [LARGE SCALE GENOMIC DNA]</scope>
    <source>
        <strain evidence="3 4">CBS 309.79</strain>
    </source>
</reference>
<accession>A0A5C3Q230</accession>
<dbReference type="Gene3D" id="3.30.200.150">
    <property type="match status" value="1"/>
</dbReference>
<keyword evidence="3" id="KW-0808">Transferase</keyword>
<proteinExistence type="predicted"/>
<dbReference type="InterPro" id="IPR011009">
    <property type="entry name" value="Kinase-like_dom_sf"/>
</dbReference>
<evidence type="ECO:0000256" key="1">
    <source>
        <dbReference type="SAM" id="SignalP"/>
    </source>
</evidence>
<keyword evidence="4" id="KW-1185">Reference proteome</keyword>
<dbReference type="Gene3D" id="3.90.1200.10">
    <property type="match status" value="1"/>
</dbReference>
<dbReference type="GO" id="GO:0016301">
    <property type="term" value="F:kinase activity"/>
    <property type="evidence" value="ECO:0007669"/>
    <property type="project" value="UniProtKB-KW"/>
</dbReference>
<feature type="signal peptide" evidence="1">
    <location>
        <begin position="1"/>
        <end position="15"/>
    </location>
</feature>
<keyword evidence="1" id="KW-0732">Signal</keyword>
<dbReference type="OrthoDB" id="5404599at2759"/>
<dbReference type="Pfam" id="PF01636">
    <property type="entry name" value="APH"/>
    <property type="match status" value="1"/>
</dbReference>
<dbReference type="AlphaFoldDB" id="A0A5C3Q230"/>